<evidence type="ECO:0000313" key="1">
    <source>
        <dbReference type="EMBL" id="BBG29591.1"/>
    </source>
</evidence>
<organism evidence="1 2">
    <name type="scientific">Zymobacter palmae</name>
    <dbReference type="NCBI Taxonomy" id="33074"/>
    <lineage>
        <taxon>Bacteria</taxon>
        <taxon>Pseudomonadati</taxon>
        <taxon>Pseudomonadota</taxon>
        <taxon>Gammaproteobacteria</taxon>
        <taxon>Oceanospirillales</taxon>
        <taxon>Halomonadaceae</taxon>
        <taxon>Zymobacter group</taxon>
        <taxon>Zymobacter</taxon>
    </lineage>
</organism>
<protein>
    <submittedName>
        <fullName evidence="1">Similar to ankyrin</fullName>
    </submittedName>
</protein>
<name>A0A348HD89_9GAMM</name>
<dbReference type="AlphaFoldDB" id="A0A348HD89"/>
<proteinExistence type="predicted"/>
<dbReference type="Proteomes" id="UP000267342">
    <property type="component" value="Chromosome"/>
</dbReference>
<gene>
    <name evidence="1" type="ORF">ZBT109_0815</name>
</gene>
<evidence type="ECO:0000313" key="2">
    <source>
        <dbReference type="Proteomes" id="UP000267342"/>
    </source>
</evidence>
<dbReference type="STRING" id="1123510.GCA_000620025_01577"/>
<dbReference type="KEGG" id="zpl:ZBT109_0815"/>
<accession>A0A348HD89</accession>
<reference evidence="1 2" key="1">
    <citation type="submission" date="2018-09" db="EMBL/GenBank/DDBJ databases">
        <title>Zymobacter palmae IAM14233 (=T109) whole genome analysis.</title>
        <authorList>
            <person name="Yanase H."/>
        </authorList>
    </citation>
    <scope>NUCLEOTIDE SEQUENCE [LARGE SCALE GENOMIC DNA]</scope>
    <source>
        <strain evidence="1 2">IAM14233</strain>
    </source>
</reference>
<dbReference type="EMBL" id="AP018933">
    <property type="protein sequence ID" value="BBG29591.1"/>
    <property type="molecule type" value="Genomic_DNA"/>
</dbReference>
<keyword evidence="2" id="KW-1185">Reference proteome</keyword>
<sequence>MEMSTRSVVTTFILFIIGIMLGRCSAPAPYLVDGGIDVKAMSNDARQCLYSNLPSIHTDRAFDFVAADCQINSGYSH</sequence>